<dbReference type="PANTHER" id="PTHR46268:SF8">
    <property type="entry name" value="UNIVERSAL STRESS PROTEIN SLL1388"/>
    <property type="match status" value="1"/>
</dbReference>
<dbReference type="PANTHER" id="PTHR46268">
    <property type="entry name" value="STRESS RESPONSE PROTEIN NHAX"/>
    <property type="match status" value="1"/>
</dbReference>
<reference evidence="4" key="1">
    <citation type="submission" date="2018-04" db="EMBL/GenBank/DDBJ databases">
        <authorList>
            <person name="Cornet L."/>
        </authorList>
    </citation>
    <scope>NUCLEOTIDE SEQUENCE [LARGE SCALE GENOMIC DNA]</scope>
</reference>
<gene>
    <name evidence="3" type="ORF">DCF25_21910</name>
</gene>
<dbReference type="CDD" id="cd00293">
    <property type="entry name" value="USP-like"/>
    <property type="match status" value="1"/>
</dbReference>
<evidence type="ECO:0000256" key="1">
    <source>
        <dbReference type="ARBA" id="ARBA00008791"/>
    </source>
</evidence>
<dbReference type="SUPFAM" id="SSF52402">
    <property type="entry name" value="Adenine nucleotide alpha hydrolases-like"/>
    <property type="match status" value="1"/>
</dbReference>
<name>A0A2W4TVL0_9CYAN</name>
<evidence type="ECO:0000259" key="2">
    <source>
        <dbReference type="Pfam" id="PF00582"/>
    </source>
</evidence>
<comment type="similarity">
    <text evidence="1">Belongs to the universal stress protein A family.</text>
</comment>
<dbReference type="InterPro" id="IPR006015">
    <property type="entry name" value="Universal_stress_UspA"/>
</dbReference>
<dbReference type="InterPro" id="IPR014729">
    <property type="entry name" value="Rossmann-like_a/b/a_fold"/>
</dbReference>
<dbReference type="Pfam" id="PF00582">
    <property type="entry name" value="Usp"/>
    <property type="match status" value="1"/>
</dbReference>
<dbReference type="InterPro" id="IPR006016">
    <property type="entry name" value="UspA"/>
</dbReference>
<dbReference type="EMBL" id="QBMC01000262">
    <property type="protein sequence ID" value="PZO08939.1"/>
    <property type="molecule type" value="Genomic_DNA"/>
</dbReference>
<evidence type="ECO:0000313" key="4">
    <source>
        <dbReference type="Proteomes" id="UP000249354"/>
    </source>
</evidence>
<dbReference type="PRINTS" id="PR01438">
    <property type="entry name" value="UNVRSLSTRESS"/>
</dbReference>
<organism evidence="3 4">
    <name type="scientific">Leptolyngbya foveolarum</name>
    <dbReference type="NCBI Taxonomy" id="47253"/>
    <lineage>
        <taxon>Bacteria</taxon>
        <taxon>Bacillati</taxon>
        <taxon>Cyanobacteriota</taxon>
        <taxon>Cyanophyceae</taxon>
        <taxon>Leptolyngbyales</taxon>
        <taxon>Leptolyngbyaceae</taxon>
        <taxon>Leptolyngbya group</taxon>
        <taxon>Leptolyngbya</taxon>
    </lineage>
</organism>
<dbReference type="Gene3D" id="3.40.50.620">
    <property type="entry name" value="HUPs"/>
    <property type="match status" value="1"/>
</dbReference>
<sequence>MLSKILVPIDESASSDWAFDMALAMAKPLQAELLLVHVLEAFAYDSPKQPFVLVENFSKDVESSAQKEYEQEWQQFEDRYGTLLKQKRAEAEAAGVKATHLQVQGDPGQKIREVARTHNVDLIVAGNRDRTNHSSVSNYLVRHAPCSVTVVHPKAHYSSITQTDIAEAVAV</sequence>
<accession>A0A2W4TVL0</accession>
<proteinExistence type="inferred from homology"/>
<evidence type="ECO:0000313" key="3">
    <source>
        <dbReference type="EMBL" id="PZO08939.1"/>
    </source>
</evidence>
<protein>
    <submittedName>
        <fullName evidence="3">Universal stress protein</fullName>
    </submittedName>
</protein>
<dbReference type="Proteomes" id="UP000249354">
    <property type="component" value="Unassembled WGS sequence"/>
</dbReference>
<feature type="domain" description="UspA" evidence="2">
    <location>
        <begin position="1"/>
        <end position="152"/>
    </location>
</feature>
<comment type="caution">
    <text evidence="3">The sequence shown here is derived from an EMBL/GenBank/DDBJ whole genome shotgun (WGS) entry which is preliminary data.</text>
</comment>
<dbReference type="AlphaFoldDB" id="A0A2W4TVL0"/>
<reference evidence="3 4" key="2">
    <citation type="submission" date="2018-06" db="EMBL/GenBank/DDBJ databases">
        <title>Metagenomic assembly of (sub)arctic Cyanobacteria and their associated microbiome from non-axenic cultures.</title>
        <authorList>
            <person name="Baurain D."/>
        </authorList>
    </citation>
    <scope>NUCLEOTIDE SEQUENCE [LARGE SCALE GENOMIC DNA]</scope>
    <source>
        <strain evidence="3">ULC129bin1</strain>
    </source>
</reference>